<reference evidence="1" key="1">
    <citation type="submission" date="2020-03" db="EMBL/GenBank/DDBJ databases">
        <title>The deep terrestrial virosphere.</title>
        <authorList>
            <person name="Holmfeldt K."/>
            <person name="Nilsson E."/>
            <person name="Simone D."/>
            <person name="Lopez-Fernandez M."/>
            <person name="Wu X."/>
            <person name="de Brujin I."/>
            <person name="Lundin D."/>
            <person name="Andersson A."/>
            <person name="Bertilsson S."/>
            <person name="Dopson M."/>
        </authorList>
    </citation>
    <scope>NUCLEOTIDE SEQUENCE</scope>
    <source>
        <strain evidence="1">MM415A07894</strain>
        <strain evidence="2">MM415B04671</strain>
    </source>
</reference>
<sequence>MNLLSYETWIELNDRKQYEIYVKVFEQLKEAELVRDILKDEVEKLEVKE</sequence>
<evidence type="ECO:0000313" key="2">
    <source>
        <dbReference type="EMBL" id="QJA92428.1"/>
    </source>
</evidence>
<organism evidence="1">
    <name type="scientific">viral metagenome</name>
    <dbReference type="NCBI Taxonomy" id="1070528"/>
    <lineage>
        <taxon>unclassified sequences</taxon>
        <taxon>metagenomes</taxon>
        <taxon>organismal metagenomes</taxon>
    </lineage>
</organism>
<dbReference type="EMBL" id="MT141593">
    <property type="protein sequence ID" value="QJA68174.1"/>
    <property type="molecule type" value="Genomic_DNA"/>
</dbReference>
<gene>
    <name evidence="1" type="ORF">MM415A07894_0007</name>
    <name evidence="2" type="ORF">MM415B04671_0003</name>
</gene>
<evidence type="ECO:0000313" key="1">
    <source>
        <dbReference type="EMBL" id="QJA68174.1"/>
    </source>
</evidence>
<accession>A0A6M3JDQ1</accession>
<proteinExistence type="predicted"/>
<protein>
    <submittedName>
        <fullName evidence="1">Uncharacterized protein</fullName>
    </submittedName>
</protein>
<dbReference type="AlphaFoldDB" id="A0A6M3JDQ1"/>
<dbReference type="EMBL" id="MT143066">
    <property type="protein sequence ID" value="QJA92428.1"/>
    <property type="molecule type" value="Genomic_DNA"/>
</dbReference>
<name>A0A6M3JDQ1_9ZZZZ</name>